<dbReference type="CDD" id="cd00371">
    <property type="entry name" value="HMA"/>
    <property type="match status" value="1"/>
</dbReference>
<protein>
    <submittedName>
        <fullName evidence="3">Copper chaperone</fullName>
    </submittedName>
</protein>
<sequence>MCGCSTHQAQSGTTAEHDPKALRVKVEDMTCGHCASTITKAVEAGLPGACVQADLATKLVSIRGTQDIATVEALIAAAGYTPSVPALG</sequence>
<gene>
    <name evidence="3" type="ORF">GR328_12680</name>
</gene>
<evidence type="ECO:0000313" key="4">
    <source>
        <dbReference type="Proteomes" id="UP000436483"/>
    </source>
</evidence>
<dbReference type="Proteomes" id="UP000436483">
    <property type="component" value="Unassembled WGS sequence"/>
</dbReference>
<dbReference type="SUPFAM" id="SSF55008">
    <property type="entry name" value="HMA, heavy metal-associated domain"/>
    <property type="match status" value="1"/>
</dbReference>
<proteinExistence type="predicted"/>
<dbReference type="EMBL" id="WURB01000008">
    <property type="protein sequence ID" value="MXQ12302.1"/>
    <property type="molecule type" value="Genomic_DNA"/>
</dbReference>
<dbReference type="Pfam" id="PF00403">
    <property type="entry name" value="HMA"/>
    <property type="match status" value="1"/>
</dbReference>
<dbReference type="RefSeq" id="WP_160884899.1">
    <property type="nucleotide sequence ID" value="NZ_WURB01000008.1"/>
</dbReference>
<dbReference type="PROSITE" id="PS50846">
    <property type="entry name" value="HMA_2"/>
    <property type="match status" value="1"/>
</dbReference>
<reference evidence="3 4" key="1">
    <citation type="submission" date="2019-12" db="EMBL/GenBank/DDBJ databases">
        <authorList>
            <person name="Yuan C.-G."/>
        </authorList>
    </citation>
    <scope>NUCLEOTIDE SEQUENCE [LARGE SCALE GENOMIC DNA]</scope>
    <source>
        <strain evidence="3 4">KCTC 23863</strain>
    </source>
</reference>
<dbReference type="Gene3D" id="3.30.70.100">
    <property type="match status" value="1"/>
</dbReference>
<comment type="caution">
    <text evidence="3">The sequence shown here is derived from an EMBL/GenBank/DDBJ whole genome shotgun (WGS) entry which is preliminary data.</text>
</comment>
<organism evidence="3 4">
    <name type="scientific">Microvirga makkahensis</name>
    <dbReference type="NCBI Taxonomy" id="1128670"/>
    <lineage>
        <taxon>Bacteria</taxon>
        <taxon>Pseudomonadati</taxon>
        <taxon>Pseudomonadota</taxon>
        <taxon>Alphaproteobacteria</taxon>
        <taxon>Hyphomicrobiales</taxon>
        <taxon>Methylobacteriaceae</taxon>
        <taxon>Microvirga</taxon>
    </lineage>
</organism>
<feature type="compositionally biased region" description="Polar residues" evidence="1">
    <location>
        <begin position="1"/>
        <end position="14"/>
    </location>
</feature>
<dbReference type="OrthoDB" id="9801832at2"/>
<feature type="region of interest" description="Disordered" evidence="1">
    <location>
        <begin position="1"/>
        <end position="20"/>
    </location>
</feature>
<name>A0A7X3SPB8_9HYPH</name>
<dbReference type="InterPro" id="IPR006121">
    <property type="entry name" value="HMA_dom"/>
</dbReference>
<evidence type="ECO:0000313" key="3">
    <source>
        <dbReference type="EMBL" id="MXQ12302.1"/>
    </source>
</evidence>
<dbReference type="GO" id="GO:0046872">
    <property type="term" value="F:metal ion binding"/>
    <property type="evidence" value="ECO:0007669"/>
    <property type="project" value="InterPro"/>
</dbReference>
<dbReference type="AlphaFoldDB" id="A0A7X3SPB8"/>
<dbReference type="InterPro" id="IPR036163">
    <property type="entry name" value="HMA_dom_sf"/>
</dbReference>
<evidence type="ECO:0000259" key="2">
    <source>
        <dbReference type="PROSITE" id="PS50846"/>
    </source>
</evidence>
<feature type="domain" description="HMA" evidence="2">
    <location>
        <begin position="20"/>
        <end position="83"/>
    </location>
</feature>
<evidence type="ECO:0000256" key="1">
    <source>
        <dbReference type="SAM" id="MobiDB-lite"/>
    </source>
</evidence>
<accession>A0A7X3SPB8</accession>
<reference evidence="3 4" key="2">
    <citation type="submission" date="2020-01" db="EMBL/GenBank/DDBJ databases">
        <title>Microvirga sp. nov., an arsenate reduction bacterium isolated from Tibet hotspring sediments.</title>
        <authorList>
            <person name="Xian W.-D."/>
            <person name="Li W.-J."/>
        </authorList>
    </citation>
    <scope>NUCLEOTIDE SEQUENCE [LARGE SCALE GENOMIC DNA]</scope>
    <source>
        <strain evidence="3 4">KCTC 23863</strain>
    </source>
</reference>
<keyword evidence="4" id="KW-1185">Reference proteome</keyword>